<dbReference type="PANTHER" id="PTHR38434">
    <property type="entry name" value="BLL2549 PROTEIN"/>
    <property type="match status" value="1"/>
</dbReference>
<dbReference type="InterPro" id="IPR014600">
    <property type="entry name" value="UCP035905_mem"/>
</dbReference>
<feature type="transmembrane region" description="Helical" evidence="2">
    <location>
        <begin position="418"/>
        <end position="435"/>
    </location>
</feature>
<keyword evidence="1" id="KW-0175">Coiled coil</keyword>
<feature type="transmembrane region" description="Helical" evidence="2">
    <location>
        <begin position="948"/>
        <end position="970"/>
    </location>
</feature>
<feature type="transmembrane region" description="Helical" evidence="2">
    <location>
        <begin position="700"/>
        <end position="718"/>
    </location>
</feature>
<feature type="transmembrane region" description="Helical" evidence="2">
    <location>
        <begin position="551"/>
        <end position="567"/>
    </location>
</feature>
<evidence type="ECO:0000313" key="4">
    <source>
        <dbReference type="Proteomes" id="UP000295662"/>
    </source>
</evidence>
<feature type="transmembrane region" description="Helical" evidence="2">
    <location>
        <begin position="388"/>
        <end position="406"/>
    </location>
</feature>
<feature type="transmembrane region" description="Helical" evidence="2">
    <location>
        <begin position="313"/>
        <end position="332"/>
    </location>
</feature>
<feature type="transmembrane region" description="Helical" evidence="2">
    <location>
        <begin position="795"/>
        <end position="812"/>
    </location>
</feature>
<feature type="transmembrane region" description="Helical" evidence="2">
    <location>
        <begin position="182"/>
        <end position="201"/>
    </location>
</feature>
<feature type="transmembrane region" description="Helical" evidence="2">
    <location>
        <begin position="442"/>
        <end position="460"/>
    </location>
</feature>
<dbReference type="Pfam" id="PF10101">
    <property type="entry name" value="DUF2339"/>
    <property type="match status" value="2"/>
</dbReference>
<feature type="transmembrane region" description="Helical" evidence="2">
    <location>
        <begin position="501"/>
        <end position="519"/>
    </location>
</feature>
<feature type="transmembrane region" description="Helical" evidence="2">
    <location>
        <begin position="525"/>
        <end position="544"/>
    </location>
</feature>
<dbReference type="AlphaFoldDB" id="A0A4R7RZL8"/>
<dbReference type="PANTHER" id="PTHR38434:SF1">
    <property type="entry name" value="BLL2549 PROTEIN"/>
    <property type="match status" value="1"/>
</dbReference>
<feature type="transmembrane region" description="Helical" evidence="2">
    <location>
        <begin position="236"/>
        <end position="258"/>
    </location>
</feature>
<feature type="transmembrane region" description="Helical" evidence="2">
    <location>
        <begin position="149"/>
        <end position="170"/>
    </location>
</feature>
<feature type="transmembrane region" description="Helical" evidence="2">
    <location>
        <begin position="878"/>
        <end position="898"/>
    </location>
</feature>
<feature type="transmembrane region" description="Helical" evidence="2">
    <location>
        <begin position="466"/>
        <end position="489"/>
    </location>
</feature>
<keyword evidence="2" id="KW-1133">Transmembrane helix</keyword>
<organism evidence="3 4">
    <name type="scientific">Prosthecobacter fusiformis</name>
    <dbReference type="NCBI Taxonomy" id="48464"/>
    <lineage>
        <taxon>Bacteria</taxon>
        <taxon>Pseudomonadati</taxon>
        <taxon>Verrucomicrobiota</taxon>
        <taxon>Verrucomicrobiia</taxon>
        <taxon>Verrucomicrobiales</taxon>
        <taxon>Verrucomicrobiaceae</taxon>
        <taxon>Prosthecobacter</taxon>
    </lineage>
</organism>
<keyword evidence="2" id="KW-0812">Transmembrane</keyword>
<feature type="transmembrane region" description="Helical" evidence="2">
    <location>
        <begin position="579"/>
        <end position="602"/>
    </location>
</feature>
<dbReference type="Proteomes" id="UP000295662">
    <property type="component" value="Unassembled WGS sequence"/>
</dbReference>
<dbReference type="OrthoDB" id="5422830at2"/>
<comment type="caution">
    <text evidence="3">The sequence shown here is derived from an EMBL/GenBank/DDBJ whole genome shotgun (WGS) entry which is preliminary data.</text>
</comment>
<keyword evidence="4" id="KW-1185">Reference proteome</keyword>
<feature type="transmembrane region" description="Helical" evidence="2">
    <location>
        <begin position="977"/>
        <end position="994"/>
    </location>
</feature>
<feature type="transmembrane region" description="Helical" evidence="2">
    <location>
        <begin position="344"/>
        <end position="367"/>
    </location>
</feature>
<evidence type="ECO:0000256" key="1">
    <source>
        <dbReference type="SAM" id="Coils"/>
    </source>
</evidence>
<gene>
    <name evidence="3" type="ORF">EI77_02434</name>
</gene>
<evidence type="ECO:0000313" key="3">
    <source>
        <dbReference type="EMBL" id="TDU71311.1"/>
    </source>
</evidence>
<name>A0A4R7RZL8_9BACT</name>
<reference evidence="3 4" key="1">
    <citation type="submission" date="2019-03" db="EMBL/GenBank/DDBJ databases">
        <title>Genomic Encyclopedia of Archaeal and Bacterial Type Strains, Phase II (KMG-II): from individual species to whole genera.</title>
        <authorList>
            <person name="Goeker M."/>
        </authorList>
    </citation>
    <scope>NUCLEOTIDE SEQUENCE [LARGE SCALE GENOMIC DNA]</scope>
    <source>
        <strain evidence="3 4">ATCC 25309</strain>
    </source>
</reference>
<feature type="transmembrane region" description="Helical" evidence="2">
    <location>
        <begin position="756"/>
        <end position="775"/>
    </location>
</feature>
<feature type="transmembrane region" description="Helical" evidence="2">
    <location>
        <begin position="910"/>
        <end position="928"/>
    </location>
</feature>
<feature type="transmembrane region" description="Helical" evidence="2">
    <location>
        <begin position="818"/>
        <end position="835"/>
    </location>
</feature>
<feature type="transmembrane region" description="Helical" evidence="2">
    <location>
        <begin position="647"/>
        <end position="664"/>
    </location>
</feature>
<sequence length="1034" mass="113948">MEILGILLGLGLLFYLLAGPGIAWYLASEARKESQGLKEKVNQLRAEVERLKADLPSRSSLPPIQEEVFIAPPPPQVVTQATVRDEPPVIHQEPTILPPALPPPVFERIAETPVLPPLEAAGPPKIPAPKPMRRPVKAARPEISLEQFLGVKLFAWIGGLALFLGIVFFVKYAFERNLISPALRTGIGFLIGGGLVVTGIIMRRSKDYAVLAQTLAATGVLILYGVTYAAHALYHFPAFGTLSTFVYMSLITTGAFVLSVRMEAPVIAVLGMAGGFLTPIFVNTGVDNPLGLFGYLLLIDLGLMAVAKKRGWYYLIACGAAGTLLLEAGWFMEWFWKGEYHLSAKIWIPVTVHVFFPALFAGATWWLQARSRDTVSSAKTESFSLYPAYGGLALAAWSFIVAFLFLEHDYITSRPVVLNGFLFALNAAVLLQIWVQPRVAMAQWLAALLSFVHLAVWSSLRLTEATLMAALLSYLVFGLMHTGFALLAMRKRPETMQAQQHGIWLGPVAVLLVLGPMFALPEVPWLIWPTVLLLNLMTIAVAGVTLALAPVLLALCVTLLAVGFWLFRLDPLAGPWSFLLTLGGFALVFAAAGAVLSARVRLRKGGEKPRGSEWLTSLEGQLPMASASLPFILLIIATYRLNLVNPTPVFSLGLLLCLGLLVLMRLSRLPALGMAALVCMWLLEYVWMDLHYTAEQPWVALGWFLGVASLFAGYPFLWRSRFQEVALPWVISAITWLLQGFLIYKVCDSLPRMKEQMGWVPALLALPPLVSLSVVLKMPLAGENAIHRLVRNTQLAWFGGVALAFITLIFPIQFNEQWITLGWAMEGAALCWLYTRVPHDGLRRVGVGLLTATFIRLALNPAVLSYQERSETPIWNWFLYAYGTAALAMFAAAWWLAPPRDRMGEVNLRGLLWSYGGILLFLLVNIQIADYFTPAGEAFISTQWGGDFARSMTFSIAWALFALGLLVIGFRVDAKGARYAGIALMGVTLMKLFFHDLANIESIYRIGALIVVAIIALGASFLYQRFYARQERDD</sequence>
<feature type="transmembrane region" description="Helical" evidence="2">
    <location>
        <begin position="208"/>
        <end position="230"/>
    </location>
</feature>
<dbReference type="EMBL" id="SOCA01000003">
    <property type="protein sequence ID" value="TDU71311.1"/>
    <property type="molecule type" value="Genomic_DNA"/>
</dbReference>
<feature type="coiled-coil region" evidence="1">
    <location>
        <begin position="27"/>
        <end position="54"/>
    </location>
</feature>
<accession>A0A4R7RZL8</accession>
<feature type="transmembrane region" description="Helical" evidence="2">
    <location>
        <begin position="1006"/>
        <end position="1023"/>
    </location>
</feature>
<feature type="transmembrane region" description="Helical" evidence="2">
    <location>
        <begin position="847"/>
        <end position="866"/>
    </location>
</feature>
<protein>
    <submittedName>
        <fullName evidence="3">Putative membrane protein DUF2339</fullName>
    </submittedName>
</protein>
<feature type="transmembrane region" description="Helical" evidence="2">
    <location>
        <begin position="288"/>
        <end position="306"/>
    </location>
</feature>
<dbReference type="InterPro" id="IPR019286">
    <property type="entry name" value="DUF2339_TM"/>
</dbReference>
<proteinExistence type="predicted"/>
<feature type="transmembrane region" description="Helical" evidence="2">
    <location>
        <begin position="265"/>
        <end position="282"/>
    </location>
</feature>
<evidence type="ECO:0000256" key="2">
    <source>
        <dbReference type="SAM" id="Phobius"/>
    </source>
</evidence>
<feature type="transmembrane region" description="Helical" evidence="2">
    <location>
        <begin position="6"/>
        <end position="27"/>
    </location>
</feature>
<keyword evidence="2" id="KW-0472">Membrane</keyword>
<feature type="transmembrane region" description="Helical" evidence="2">
    <location>
        <begin position="725"/>
        <end position="744"/>
    </location>
</feature>
<dbReference type="PIRSF" id="PIRSF035905">
    <property type="entry name" value="UCP035905_mp"/>
    <property type="match status" value="1"/>
</dbReference>